<evidence type="ECO:0000256" key="8">
    <source>
        <dbReference type="ARBA" id="ARBA00022962"/>
    </source>
</evidence>
<dbReference type="NCBIfam" id="NF002204">
    <property type="entry name" value="PRK01077.1"/>
    <property type="match status" value="1"/>
</dbReference>
<dbReference type="InterPro" id="IPR029062">
    <property type="entry name" value="Class_I_gatase-like"/>
</dbReference>
<keyword evidence="3" id="KW-0169">Cobalamin biosynthesis</keyword>
<evidence type="ECO:0000259" key="10">
    <source>
        <dbReference type="Pfam" id="PF01656"/>
    </source>
</evidence>
<evidence type="ECO:0000313" key="12">
    <source>
        <dbReference type="EMBL" id="AEF84519.1"/>
    </source>
</evidence>
<dbReference type="CDD" id="cd03130">
    <property type="entry name" value="GATase1_CobB"/>
    <property type="match status" value="1"/>
</dbReference>
<accession>F5YLB6</accession>
<dbReference type="GO" id="GO:0005524">
    <property type="term" value="F:ATP binding"/>
    <property type="evidence" value="ECO:0007669"/>
    <property type="project" value="UniProtKB-KW"/>
</dbReference>
<evidence type="ECO:0000256" key="9">
    <source>
        <dbReference type="SAM" id="MobiDB-lite"/>
    </source>
</evidence>
<organism evidence="12 13">
    <name type="scientific">Treponema primitia (strain ATCC BAA-887 / DSM 12427 / ZAS-2)</name>
    <dbReference type="NCBI Taxonomy" id="545694"/>
    <lineage>
        <taxon>Bacteria</taxon>
        <taxon>Pseudomonadati</taxon>
        <taxon>Spirochaetota</taxon>
        <taxon>Spirochaetia</taxon>
        <taxon>Spirochaetales</taxon>
        <taxon>Treponemataceae</taxon>
        <taxon>Treponema</taxon>
    </lineage>
</organism>
<dbReference type="PANTHER" id="PTHR43873:SF1">
    <property type="entry name" value="COBYRINATE A,C-DIAMIDE SYNTHASE"/>
    <property type="match status" value="1"/>
</dbReference>
<dbReference type="SUPFAM" id="SSF52540">
    <property type="entry name" value="P-loop containing nucleoside triphosphate hydrolases"/>
    <property type="match status" value="1"/>
</dbReference>
<evidence type="ECO:0000256" key="2">
    <source>
        <dbReference type="ARBA" id="ARBA00004953"/>
    </source>
</evidence>
<reference evidence="13" key="1">
    <citation type="submission" date="2009-12" db="EMBL/GenBank/DDBJ databases">
        <title>Complete sequence of Treponema primitia strain ZAS-2.</title>
        <authorList>
            <person name="Tetu S.G."/>
            <person name="Matson E."/>
            <person name="Ren Q."/>
            <person name="Seshadri R."/>
            <person name="Elbourne L."/>
            <person name="Hassan K.A."/>
            <person name="Durkin A."/>
            <person name="Radune D."/>
            <person name="Mohamoud Y."/>
            <person name="Shay R."/>
            <person name="Jin S."/>
            <person name="Zhang X."/>
            <person name="Lucey K."/>
            <person name="Ballor N.R."/>
            <person name="Ottesen E."/>
            <person name="Rosenthal R."/>
            <person name="Allen A."/>
            <person name="Leadbetter J.R."/>
            <person name="Paulsen I.T."/>
        </authorList>
    </citation>
    <scope>NUCLEOTIDE SEQUENCE [LARGE SCALE GENOMIC DNA]</scope>
    <source>
        <strain evidence="13">ATCC BAA-887 / DSM 12427 / ZAS-2</strain>
    </source>
</reference>
<evidence type="ECO:0000256" key="1">
    <source>
        <dbReference type="ARBA" id="ARBA00001946"/>
    </source>
</evidence>
<evidence type="ECO:0000259" key="11">
    <source>
        <dbReference type="Pfam" id="PF07685"/>
    </source>
</evidence>
<evidence type="ECO:0000313" key="13">
    <source>
        <dbReference type="Proteomes" id="UP000009223"/>
    </source>
</evidence>
<feature type="domain" description="CobB/CobQ-like glutamine amidotransferase" evidence="11">
    <location>
        <begin position="291"/>
        <end position="473"/>
    </location>
</feature>
<dbReference type="eggNOG" id="COG1797">
    <property type="taxonomic scope" value="Bacteria"/>
</dbReference>
<keyword evidence="5" id="KW-0547">Nucleotide-binding</keyword>
<dbReference type="InterPro" id="IPR004484">
    <property type="entry name" value="CbiA/CobB_synth"/>
</dbReference>
<keyword evidence="4 12" id="KW-0436">Ligase</keyword>
<dbReference type="GO" id="GO:0042242">
    <property type="term" value="F:cobyrinic acid a,c-diamide synthase activity"/>
    <property type="evidence" value="ECO:0007669"/>
    <property type="project" value="InterPro"/>
</dbReference>
<dbReference type="InterPro" id="IPR011698">
    <property type="entry name" value="GATase_3"/>
</dbReference>
<dbReference type="RefSeq" id="WP_015709494.1">
    <property type="nucleotide sequence ID" value="NC_015578.1"/>
</dbReference>
<comment type="pathway">
    <text evidence="2">Cofactor biosynthesis; adenosylcobalamin biosynthesis.</text>
</comment>
<dbReference type="EC" id="6.3.1.-" evidence="12"/>
<dbReference type="EMBL" id="CP001843">
    <property type="protein sequence ID" value="AEF84519.1"/>
    <property type="molecule type" value="Genomic_DNA"/>
</dbReference>
<dbReference type="AlphaFoldDB" id="F5YLB6"/>
<gene>
    <name evidence="12" type="primary">cobB_2</name>
    <name evidence="12" type="ordered locus">TREPR_0526</name>
</gene>
<proteinExistence type="predicted"/>
<dbReference type="SUPFAM" id="SSF52317">
    <property type="entry name" value="Class I glutamine amidotransferase-like"/>
    <property type="match status" value="1"/>
</dbReference>
<dbReference type="GO" id="GO:0009236">
    <property type="term" value="P:cobalamin biosynthetic process"/>
    <property type="evidence" value="ECO:0007669"/>
    <property type="project" value="UniProtKB-KW"/>
</dbReference>
<feature type="domain" description="CobQ/CobB/MinD/ParA nucleotide binding" evidence="10">
    <location>
        <begin position="5"/>
        <end position="189"/>
    </location>
</feature>
<name>F5YLB6_TREPZ</name>
<dbReference type="PANTHER" id="PTHR43873">
    <property type="entry name" value="COBYRINATE A,C-DIAMIDE SYNTHASE"/>
    <property type="match status" value="1"/>
</dbReference>
<keyword evidence="6" id="KW-0067">ATP-binding</keyword>
<evidence type="ECO:0000256" key="5">
    <source>
        <dbReference type="ARBA" id="ARBA00022741"/>
    </source>
</evidence>
<dbReference type="PROSITE" id="PS51274">
    <property type="entry name" value="GATASE_COBBQ"/>
    <property type="match status" value="1"/>
</dbReference>
<dbReference type="InterPro" id="IPR027417">
    <property type="entry name" value="P-loop_NTPase"/>
</dbReference>
<keyword evidence="7" id="KW-0460">Magnesium</keyword>
<protein>
    <submittedName>
        <fullName evidence="12">Cobyrinic Acid a,c-diamide synthase</fullName>
        <ecNumber evidence="12">6.3.1.-</ecNumber>
    </submittedName>
</protein>
<reference evidence="12 13" key="2">
    <citation type="journal article" date="2011" name="ISME J.">
        <title>RNA-seq reveals cooperative metabolic interactions between two termite-gut spirochete species in co-culture.</title>
        <authorList>
            <person name="Rosenthal A.Z."/>
            <person name="Matson E.G."/>
            <person name="Eldar A."/>
            <person name="Leadbetter J.R."/>
        </authorList>
    </citation>
    <scope>NUCLEOTIDE SEQUENCE [LARGE SCALE GENOMIC DNA]</scope>
    <source>
        <strain evidence="13">ATCC BAA-887 / DSM 12427 / ZAS-2</strain>
    </source>
</reference>
<evidence type="ECO:0000256" key="3">
    <source>
        <dbReference type="ARBA" id="ARBA00022573"/>
    </source>
</evidence>
<keyword evidence="8" id="KW-0315">Glutamine amidotransferase</keyword>
<keyword evidence="13" id="KW-1185">Reference proteome</keyword>
<dbReference type="STRING" id="545694.TREPR_0526"/>
<sequence>MRRLLITGTHSGCGKTTVACAVLAAFKARGLDVTAFKCGPDYIDPMFHRSVSGVKAYNLDPFFMEDERLAAHLAEYGSSEISATCNEVIRALSLLEGAMGYYDGIANTDKASPYTVTKATKTPAVLVADVRGMGNSLGALLEGFVHYRGDSGIRGVIFNGINESRYPDMRRITESVGLEAFGWLPRNVSWQIESRHLGLTTAAEIPGIQEKLFALGRQAENSIDVDSLLALADSAPDLPILPGGPKLRRVTPSVFLGESLLQQPEPPTLSGGPSHWQPESPPLPTGGGLRLAVARDEAFCFLYAENLDLLERLGCELVFFSPIQDKALPPDLQGLYLCGGYPELYTQTLSDNTSMREDIRRVINRGLPTIAECGGFLYLHETLDDYPMAAIISGKAWRTDRLQRFGYITLTAEQDNLLCKAGESIRSHEFHYWESDNSGDGFIAAKAGRENAYPCIHAGETLYAGFPHLYFLANPNFARSFVERMAAYKKSAAGVLP</sequence>
<dbReference type="Gene3D" id="3.40.50.300">
    <property type="entry name" value="P-loop containing nucleotide triphosphate hydrolases"/>
    <property type="match status" value="1"/>
</dbReference>
<dbReference type="HOGENOM" id="CLU_022752_2_0_12"/>
<comment type="cofactor">
    <cofactor evidence="1">
        <name>Mg(2+)</name>
        <dbReference type="ChEBI" id="CHEBI:18420"/>
    </cofactor>
</comment>
<dbReference type="Gene3D" id="3.40.50.880">
    <property type="match status" value="1"/>
</dbReference>
<evidence type="ECO:0000256" key="6">
    <source>
        <dbReference type="ARBA" id="ARBA00022840"/>
    </source>
</evidence>
<dbReference type="Proteomes" id="UP000009223">
    <property type="component" value="Chromosome"/>
</dbReference>
<evidence type="ECO:0000256" key="4">
    <source>
        <dbReference type="ARBA" id="ARBA00022598"/>
    </source>
</evidence>
<dbReference type="OrthoDB" id="9764035at2"/>
<dbReference type="Pfam" id="PF01656">
    <property type="entry name" value="CbiA"/>
    <property type="match status" value="1"/>
</dbReference>
<dbReference type="KEGG" id="tpi:TREPR_0526"/>
<dbReference type="Pfam" id="PF07685">
    <property type="entry name" value="GATase_3"/>
    <property type="match status" value="1"/>
</dbReference>
<dbReference type="InterPro" id="IPR002586">
    <property type="entry name" value="CobQ/CobB/MinD/ParA_Nub-bd_dom"/>
</dbReference>
<evidence type="ECO:0000256" key="7">
    <source>
        <dbReference type="ARBA" id="ARBA00022842"/>
    </source>
</evidence>
<feature type="region of interest" description="Disordered" evidence="9">
    <location>
        <begin position="261"/>
        <end position="283"/>
    </location>
</feature>